<keyword evidence="2" id="KW-0547">Nucleotide-binding</keyword>
<dbReference type="InterPro" id="IPR045058">
    <property type="entry name" value="GIMA/IAN/Toc"/>
</dbReference>
<evidence type="ECO:0000313" key="5">
    <source>
        <dbReference type="EMBL" id="CAL1540018.1"/>
    </source>
</evidence>
<comment type="caution">
    <text evidence="5">The sequence shown here is derived from an EMBL/GenBank/DDBJ whole genome shotgun (WGS) entry which is preliminary data.</text>
</comment>
<feature type="domain" description="AIG1-type G" evidence="4">
    <location>
        <begin position="13"/>
        <end position="224"/>
    </location>
</feature>
<dbReference type="Pfam" id="PF04548">
    <property type="entry name" value="AIG1"/>
    <property type="match status" value="1"/>
</dbReference>
<evidence type="ECO:0000313" key="6">
    <source>
        <dbReference type="Proteomes" id="UP001497497"/>
    </source>
</evidence>
<dbReference type="AlphaFoldDB" id="A0AAV2I0C0"/>
<accession>A0AAV2I0C0</accession>
<dbReference type="EMBL" id="CAXITT010000367">
    <property type="protein sequence ID" value="CAL1540018.1"/>
    <property type="molecule type" value="Genomic_DNA"/>
</dbReference>
<evidence type="ECO:0000256" key="3">
    <source>
        <dbReference type="ARBA" id="ARBA00023134"/>
    </source>
</evidence>
<evidence type="ECO:0000256" key="2">
    <source>
        <dbReference type="ARBA" id="ARBA00022741"/>
    </source>
</evidence>
<dbReference type="PROSITE" id="PS51720">
    <property type="entry name" value="G_AIG1"/>
    <property type="match status" value="1"/>
</dbReference>
<dbReference type="InterPro" id="IPR006703">
    <property type="entry name" value="G_AIG1"/>
</dbReference>
<organism evidence="5 6">
    <name type="scientific">Lymnaea stagnalis</name>
    <name type="common">Great pond snail</name>
    <name type="synonym">Helix stagnalis</name>
    <dbReference type="NCBI Taxonomy" id="6523"/>
    <lineage>
        <taxon>Eukaryota</taxon>
        <taxon>Metazoa</taxon>
        <taxon>Spiralia</taxon>
        <taxon>Lophotrochozoa</taxon>
        <taxon>Mollusca</taxon>
        <taxon>Gastropoda</taxon>
        <taxon>Heterobranchia</taxon>
        <taxon>Euthyneura</taxon>
        <taxon>Panpulmonata</taxon>
        <taxon>Hygrophila</taxon>
        <taxon>Lymnaeoidea</taxon>
        <taxon>Lymnaeidae</taxon>
        <taxon>Lymnaea</taxon>
    </lineage>
</organism>
<gene>
    <name evidence="5" type="ORF">GSLYS_00013751001</name>
</gene>
<dbReference type="InterPro" id="IPR027417">
    <property type="entry name" value="P-loop_NTPase"/>
</dbReference>
<evidence type="ECO:0000259" key="4">
    <source>
        <dbReference type="PROSITE" id="PS51720"/>
    </source>
</evidence>
<keyword evidence="6" id="KW-1185">Reference proteome</keyword>
<dbReference type="Proteomes" id="UP001497497">
    <property type="component" value="Unassembled WGS sequence"/>
</dbReference>
<proteinExistence type="inferred from homology"/>
<dbReference type="GO" id="GO:0005525">
    <property type="term" value="F:GTP binding"/>
    <property type="evidence" value="ECO:0007669"/>
    <property type="project" value="UniProtKB-KW"/>
</dbReference>
<dbReference type="Gene3D" id="3.40.50.300">
    <property type="entry name" value="P-loop containing nucleotide triphosphate hydrolases"/>
    <property type="match status" value="1"/>
</dbReference>
<sequence length="299" mass="33490">MACYSLARQDSGDNDINIVLLGKTGNGKSSTGNTILSRDVFPTSDRSSSVTKLASLECSESEITSSIINVVDTTGLMDTDDDDALSVIGQAMSLCPNGFNAVIVVVRYGNTFIGEEEECIKILKKYLGPTILQDFGIIIMTHGDSFKLKNKNLSFSDWCRVENYKDKFGQLLAECRGRCVLFYNKGEAYEEERKSCVAELIGIIRTQILRRYRSHNFDVAIETRNIIMEKIKMPVLHKRIQEKISLLEAMLQKNIKSGAFSFDDMKHRVTQLLNAINDLPDSPELNALKVQITLITDKI</sequence>
<dbReference type="SUPFAM" id="SSF52540">
    <property type="entry name" value="P-loop containing nucleoside triphosphate hydrolases"/>
    <property type="match status" value="1"/>
</dbReference>
<dbReference type="PANTHER" id="PTHR10903">
    <property type="entry name" value="GTPASE, IMAP FAMILY MEMBER-RELATED"/>
    <property type="match status" value="1"/>
</dbReference>
<protein>
    <recommendedName>
        <fullName evidence="4">AIG1-type G domain-containing protein</fullName>
    </recommendedName>
</protein>
<reference evidence="5 6" key="1">
    <citation type="submission" date="2024-04" db="EMBL/GenBank/DDBJ databases">
        <authorList>
            <consortium name="Genoscope - CEA"/>
            <person name="William W."/>
        </authorList>
    </citation>
    <scope>NUCLEOTIDE SEQUENCE [LARGE SCALE GENOMIC DNA]</scope>
</reference>
<dbReference type="PANTHER" id="PTHR10903:SF184">
    <property type="entry name" value="GTP-BINDING PROTEIN A"/>
    <property type="match status" value="1"/>
</dbReference>
<evidence type="ECO:0000256" key="1">
    <source>
        <dbReference type="ARBA" id="ARBA00008535"/>
    </source>
</evidence>
<feature type="non-terminal residue" evidence="5">
    <location>
        <position position="299"/>
    </location>
</feature>
<name>A0AAV2I0C0_LYMST</name>
<comment type="similarity">
    <text evidence="1">Belongs to the TRAFAC class TrmE-Era-EngA-EngB-Septin-like GTPase superfamily. AIG1/Toc34/Toc159-like paraseptin GTPase family. IAN subfamily.</text>
</comment>
<keyword evidence="3" id="KW-0342">GTP-binding</keyword>